<dbReference type="EMBL" id="WMLB01000025">
    <property type="protein sequence ID" value="MTH69195.1"/>
    <property type="molecule type" value="Genomic_DNA"/>
</dbReference>
<comment type="similarity">
    <text evidence="1">Belongs to the DprA/Smf family.</text>
</comment>
<dbReference type="SUPFAM" id="SSF102405">
    <property type="entry name" value="MCP/YpsA-like"/>
    <property type="match status" value="1"/>
</dbReference>
<gene>
    <name evidence="4" type="primary">dprA</name>
    <name evidence="4" type="ORF">GJ743_12540</name>
</gene>
<dbReference type="GO" id="GO:0009294">
    <property type="term" value="P:DNA-mediated transformation"/>
    <property type="evidence" value="ECO:0007669"/>
    <property type="project" value="InterPro"/>
</dbReference>
<evidence type="ECO:0000259" key="2">
    <source>
        <dbReference type="Pfam" id="PF02481"/>
    </source>
</evidence>
<dbReference type="InterPro" id="IPR003488">
    <property type="entry name" value="DprA"/>
</dbReference>
<dbReference type="Pfam" id="PF02481">
    <property type="entry name" value="DNA_processg_A"/>
    <property type="match status" value="1"/>
</dbReference>
<dbReference type="AlphaFoldDB" id="A0A6I3M7H0"/>
<keyword evidence="5" id="KW-1185">Reference proteome</keyword>
<proteinExistence type="inferred from homology"/>
<dbReference type="RefSeq" id="WP_155052212.1">
    <property type="nucleotide sequence ID" value="NZ_BAAAIB010000008.1"/>
</dbReference>
<reference evidence="4 5" key="1">
    <citation type="submission" date="2019-11" db="EMBL/GenBank/DDBJ databases">
        <title>Agromyces kandeliae sp. nov., isolated from mangrove soil.</title>
        <authorList>
            <person name="Wang R."/>
        </authorList>
    </citation>
    <scope>NUCLEOTIDE SEQUENCE [LARGE SCALE GENOMIC DNA]</scope>
    <source>
        <strain evidence="4 5">JCM 11433</strain>
    </source>
</reference>
<sequence>MSAGTLSELAHRLGDALATVRPAAATEDSASSAPVESVATALLGFVSEPGDGVLGRLVGALGVGGAANALLEGRSGTVIAAQAADGLGPSDAPSAREVAAGLARWRPRLDEDAFARSIAQAARVGARLLLPGDADWPAGVDDLRAHAPLALWVRGRPSALTERPSLALVGARAATGYGEHVAVEAAAGLVDRGLAVVSGGAYGIDGTAHRAALAAAGTTVAFLAGGVDRFYPAGHETLLGRIVETGVVVSELACGAAPTRWRFLQRNRLIAASSHATVVLEAGMRSGSLNTAGHAAALGRPLGAVPGPVTSPASAGCHRLLREFDAVCVTNAAQMAELVASVAAGASVGGEDDGSGGAAEAALPRALEVLTSAERRVLDALGTRRARAIGELVRDTGLTPGAVMGALGALDATGLAARSGEGWVRRPPG</sequence>
<name>A0A6I3M7H0_9MICO</name>
<dbReference type="Pfam" id="PF17782">
    <property type="entry name" value="WHD_DprA"/>
    <property type="match status" value="1"/>
</dbReference>
<dbReference type="Gene3D" id="3.40.50.450">
    <property type="match status" value="1"/>
</dbReference>
<dbReference type="NCBIfam" id="TIGR00732">
    <property type="entry name" value="dprA"/>
    <property type="match status" value="1"/>
</dbReference>
<organism evidence="4 5">
    <name type="scientific">Agromyces bracchium</name>
    <dbReference type="NCBI Taxonomy" id="88376"/>
    <lineage>
        <taxon>Bacteria</taxon>
        <taxon>Bacillati</taxon>
        <taxon>Actinomycetota</taxon>
        <taxon>Actinomycetes</taxon>
        <taxon>Micrococcales</taxon>
        <taxon>Microbacteriaceae</taxon>
        <taxon>Agromyces</taxon>
    </lineage>
</organism>
<comment type="caution">
    <text evidence="4">The sequence shown here is derived from an EMBL/GenBank/DDBJ whole genome shotgun (WGS) entry which is preliminary data.</text>
</comment>
<evidence type="ECO:0000259" key="3">
    <source>
        <dbReference type="Pfam" id="PF17782"/>
    </source>
</evidence>
<evidence type="ECO:0000313" key="4">
    <source>
        <dbReference type="EMBL" id="MTH69195.1"/>
    </source>
</evidence>
<dbReference type="InterPro" id="IPR036388">
    <property type="entry name" value="WH-like_DNA-bd_sf"/>
</dbReference>
<feature type="domain" description="DprA winged helix" evidence="3">
    <location>
        <begin position="363"/>
        <end position="419"/>
    </location>
</feature>
<evidence type="ECO:0000256" key="1">
    <source>
        <dbReference type="ARBA" id="ARBA00006525"/>
    </source>
</evidence>
<dbReference type="Gene3D" id="1.10.10.10">
    <property type="entry name" value="Winged helix-like DNA-binding domain superfamily/Winged helix DNA-binding domain"/>
    <property type="match status" value="1"/>
</dbReference>
<dbReference type="InterPro" id="IPR057666">
    <property type="entry name" value="DrpA_SLOG"/>
</dbReference>
<dbReference type="InterPro" id="IPR041614">
    <property type="entry name" value="DprA_WH"/>
</dbReference>
<protein>
    <submittedName>
        <fullName evidence="4">DNA-protecting protein DprA</fullName>
    </submittedName>
</protein>
<feature type="domain" description="Smf/DprA SLOG" evidence="2">
    <location>
        <begin position="128"/>
        <end position="338"/>
    </location>
</feature>
<evidence type="ECO:0000313" key="5">
    <source>
        <dbReference type="Proteomes" id="UP000433071"/>
    </source>
</evidence>
<dbReference type="Proteomes" id="UP000433071">
    <property type="component" value="Unassembled WGS sequence"/>
</dbReference>
<dbReference type="PANTHER" id="PTHR43022">
    <property type="entry name" value="PROTEIN SMF"/>
    <property type="match status" value="1"/>
</dbReference>
<dbReference type="PANTHER" id="PTHR43022:SF1">
    <property type="entry name" value="PROTEIN SMF"/>
    <property type="match status" value="1"/>
</dbReference>
<accession>A0A6I3M7H0</accession>
<dbReference type="OrthoDB" id="9785707at2"/>